<reference evidence="4 5" key="1">
    <citation type="journal article" date="2020" name="bioRxiv">
        <title>Sequence and annotation of 42 cannabis genomes reveals extensive copy number variation in cannabinoid synthesis and pathogen resistance genes.</title>
        <authorList>
            <person name="Mckernan K.J."/>
            <person name="Helbert Y."/>
            <person name="Kane L.T."/>
            <person name="Ebling H."/>
            <person name="Zhang L."/>
            <person name="Liu B."/>
            <person name="Eaton Z."/>
            <person name="Mclaughlin S."/>
            <person name="Kingan S."/>
            <person name="Baybayan P."/>
            <person name="Concepcion G."/>
            <person name="Jordan M."/>
            <person name="Riva A."/>
            <person name="Barbazuk W."/>
            <person name="Harkins T."/>
        </authorList>
    </citation>
    <scope>NUCLEOTIDE SEQUENCE [LARGE SCALE GENOMIC DNA]</scope>
    <source>
        <strain evidence="5">cv. Jamaican Lion 4</strain>
        <tissue evidence="4">Leaf</tissue>
    </source>
</reference>
<dbReference type="Proteomes" id="UP000525078">
    <property type="component" value="Unassembled WGS sequence"/>
</dbReference>
<keyword evidence="2" id="KW-0677">Repeat</keyword>
<evidence type="ECO:0000313" key="4">
    <source>
        <dbReference type="EMBL" id="KAF4371237.1"/>
    </source>
</evidence>
<evidence type="ECO:0000256" key="2">
    <source>
        <dbReference type="ARBA" id="ARBA00022737"/>
    </source>
</evidence>
<evidence type="ECO:0008006" key="6">
    <source>
        <dbReference type="Google" id="ProtNLM"/>
    </source>
</evidence>
<comment type="caution">
    <text evidence="4">The sequence shown here is derived from an EMBL/GenBank/DDBJ whole genome shotgun (WGS) entry which is preliminary data.</text>
</comment>
<dbReference type="PANTHER" id="PTHR47447">
    <property type="entry name" value="OS03G0856100 PROTEIN"/>
    <property type="match status" value="1"/>
</dbReference>
<evidence type="ECO:0000256" key="1">
    <source>
        <dbReference type="ARBA" id="ARBA00007626"/>
    </source>
</evidence>
<evidence type="ECO:0000256" key="3">
    <source>
        <dbReference type="PROSITE-ProRule" id="PRU00708"/>
    </source>
</evidence>
<evidence type="ECO:0000313" key="5">
    <source>
        <dbReference type="Proteomes" id="UP000525078"/>
    </source>
</evidence>
<dbReference type="PROSITE" id="PS51375">
    <property type="entry name" value="PPR"/>
    <property type="match status" value="2"/>
</dbReference>
<accession>A0A7J6FKS9</accession>
<dbReference type="Pfam" id="PF13041">
    <property type="entry name" value="PPR_2"/>
    <property type="match status" value="1"/>
</dbReference>
<feature type="repeat" description="PPR" evidence="3">
    <location>
        <begin position="187"/>
        <end position="221"/>
    </location>
</feature>
<dbReference type="AlphaFoldDB" id="A0A7J6FKS9"/>
<dbReference type="Gene3D" id="1.25.40.10">
    <property type="entry name" value="Tetratricopeptide repeat domain"/>
    <property type="match status" value="1"/>
</dbReference>
<organism evidence="4 5">
    <name type="scientific">Cannabis sativa</name>
    <name type="common">Hemp</name>
    <name type="synonym">Marijuana</name>
    <dbReference type="NCBI Taxonomy" id="3483"/>
    <lineage>
        <taxon>Eukaryota</taxon>
        <taxon>Viridiplantae</taxon>
        <taxon>Streptophyta</taxon>
        <taxon>Embryophyta</taxon>
        <taxon>Tracheophyta</taxon>
        <taxon>Spermatophyta</taxon>
        <taxon>Magnoliopsida</taxon>
        <taxon>eudicotyledons</taxon>
        <taxon>Gunneridae</taxon>
        <taxon>Pentapetalae</taxon>
        <taxon>rosids</taxon>
        <taxon>fabids</taxon>
        <taxon>Rosales</taxon>
        <taxon>Cannabaceae</taxon>
        <taxon>Cannabis</taxon>
    </lineage>
</organism>
<protein>
    <recommendedName>
        <fullName evidence="6">Pentatricopeptide repeat-containing protein</fullName>
    </recommendedName>
</protein>
<name>A0A7J6FKS9_CANSA</name>
<dbReference type="PANTHER" id="PTHR47447:SF17">
    <property type="entry name" value="OS12G0638900 PROTEIN"/>
    <property type="match status" value="1"/>
</dbReference>
<sequence>MSFKLCIMNPCNDSYHACREDALKPNTNALCRYLFLNSLCTNSDSTQLTESLELPSWVKAVVPSKTSTDEDDNEEDDDFVIPSLAHWVESPSRKLVVELEAREQLFNKTIESDIDKLSNVLNKRYASPRKVAQELDGCGDLNLSGSFDLGRNTNRRLARAHLYEEAIAAFKGMERLGISKDVSGTVNTTSFNILVRGWCKVRMFDTARKVMEDMEKNGYQLNAFTYTCFVESYCREKDFRNVDGILDEMKAKD</sequence>
<dbReference type="InterPro" id="IPR002885">
    <property type="entry name" value="PPR_rpt"/>
</dbReference>
<dbReference type="NCBIfam" id="TIGR00756">
    <property type="entry name" value="PPR"/>
    <property type="match status" value="2"/>
</dbReference>
<comment type="similarity">
    <text evidence="1">Belongs to the PPR family. P subfamily.</text>
</comment>
<dbReference type="InterPro" id="IPR011990">
    <property type="entry name" value="TPR-like_helical_dom_sf"/>
</dbReference>
<proteinExistence type="inferred from homology"/>
<feature type="repeat" description="PPR" evidence="3">
    <location>
        <begin position="222"/>
        <end position="253"/>
    </location>
</feature>
<gene>
    <name evidence="4" type="ORF">F8388_020964</name>
</gene>
<dbReference type="EMBL" id="JAATIP010000113">
    <property type="protein sequence ID" value="KAF4371237.1"/>
    <property type="molecule type" value="Genomic_DNA"/>
</dbReference>